<keyword evidence="7" id="KW-0032">Aminotransferase</keyword>
<protein>
    <submittedName>
        <fullName evidence="7">Aminotransferase</fullName>
    </submittedName>
</protein>
<comment type="caution">
    <text evidence="7">The sequence shown here is derived from an EMBL/GenBank/DDBJ whole genome shotgun (WGS) entry which is preliminary data.</text>
</comment>
<dbReference type="PROSITE" id="PS00595">
    <property type="entry name" value="AA_TRANSFER_CLASS_5"/>
    <property type="match status" value="1"/>
</dbReference>
<feature type="domain" description="Aminotransferase class V" evidence="6">
    <location>
        <begin position="16"/>
        <end position="410"/>
    </location>
</feature>
<accession>A0A2P8R0S0</accession>
<keyword evidence="3" id="KW-0663">Pyridoxal phosphate</keyword>
<dbReference type="GO" id="GO:0008483">
    <property type="term" value="F:transaminase activity"/>
    <property type="evidence" value="ECO:0007669"/>
    <property type="project" value="UniProtKB-KW"/>
</dbReference>
<dbReference type="Gene3D" id="3.90.1150.10">
    <property type="entry name" value="Aspartate Aminotransferase, domain 1"/>
    <property type="match status" value="1"/>
</dbReference>
<evidence type="ECO:0000256" key="1">
    <source>
        <dbReference type="ARBA" id="ARBA00001933"/>
    </source>
</evidence>
<comment type="cofactor">
    <cofactor evidence="1 5">
        <name>pyridoxal 5'-phosphate</name>
        <dbReference type="ChEBI" id="CHEBI:597326"/>
    </cofactor>
</comment>
<proteinExistence type="inferred from homology"/>
<dbReference type="OrthoDB" id="9804366at2"/>
<keyword evidence="8" id="KW-1185">Reference proteome</keyword>
<dbReference type="InterPro" id="IPR000192">
    <property type="entry name" value="Aminotrans_V_dom"/>
</dbReference>
<name>A0A2P8R0S0_9BACT</name>
<keyword evidence="7" id="KW-0808">Transferase</keyword>
<dbReference type="Proteomes" id="UP000240535">
    <property type="component" value="Unassembled WGS sequence"/>
</dbReference>
<evidence type="ECO:0000313" key="7">
    <source>
        <dbReference type="EMBL" id="PSM52094.1"/>
    </source>
</evidence>
<dbReference type="EMBL" id="PDHH01000004">
    <property type="protein sequence ID" value="PSM52094.1"/>
    <property type="molecule type" value="Genomic_DNA"/>
</dbReference>
<dbReference type="InterPro" id="IPR020578">
    <property type="entry name" value="Aminotrans_V_PyrdxlP_BS"/>
</dbReference>
<dbReference type="PANTHER" id="PTHR43586">
    <property type="entry name" value="CYSTEINE DESULFURASE"/>
    <property type="match status" value="1"/>
</dbReference>
<dbReference type="InterPro" id="IPR015424">
    <property type="entry name" value="PyrdxlP-dep_Trfase"/>
</dbReference>
<dbReference type="InterPro" id="IPR015422">
    <property type="entry name" value="PyrdxlP-dep_Trfase_small"/>
</dbReference>
<evidence type="ECO:0000256" key="2">
    <source>
        <dbReference type="ARBA" id="ARBA00010447"/>
    </source>
</evidence>
<dbReference type="InterPro" id="IPR015421">
    <property type="entry name" value="PyrdxlP-dep_Trfase_major"/>
</dbReference>
<evidence type="ECO:0000313" key="8">
    <source>
        <dbReference type="Proteomes" id="UP000240535"/>
    </source>
</evidence>
<gene>
    <name evidence="7" type="ORF">CQ405_05810</name>
</gene>
<evidence type="ECO:0000256" key="3">
    <source>
        <dbReference type="ARBA" id="ARBA00022898"/>
    </source>
</evidence>
<reference evidence="8" key="1">
    <citation type="submission" date="2017-10" db="EMBL/GenBank/DDBJ databases">
        <title>Campylobacter species from seals.</title>
        <authorList>
            <person name="Gilbert M.J."/>
            <person name="Zomer A.L."/>
            <person name="Timmerman A.J."/>
            <person name="Duim B."/>
            <person name="Wagenaar J.A."/>
        </authorList>
    </citation>
    <scope>NUCLEOTIDE SEQUENCE [LARGE SCALE GENOMIC DNA]</scope>
    <source>
        <strain evidence="8">17S00004-5</strain>
    </source>
</reference>
<dbReference type="AlphaFoldDB" id="A0A2P8R0S0"/>
<dbReference type="Gene3D" id="3.40.640.10">
    <property type="entry name" value="Type I PLP-dependent aspartate aminotransferase-like (Major domain)"/>
    <property type="match status" value="1"/>
</dbReference>
<evidence type="ECO:0000256" key="5">
    <source>
        <dbReference type="RuleBase" id="RU004504"/>
    </source>
</evidence>
<evidence type="ECO:0000256" key="4">
    <source>
        <dbReference type="ARBA" id="ARBA00050776"/>
    </source>
</evidence>
<dbReference type="GO" id="GO:0031071">
    <property type="term" value="F:cysteine desulfurase activity"/>
    <property type="evidence" value="ECO:0007669"/>
    <property type="project" value="UniProtKB-EC"/>
</dbReference>
<dbReference type="SUPFAM" id="SSF53383">
    <property type="entry name" value="PLP-dependent transferases"/>
    <property type="match status" value="1"/>
</dbReference>
<comment type="catalytic activity">
    <reaction evidence="4">
        <text>(sulfur carrier)-H + L-cysteine = (sulfur carrier)-SH + L-alanine</text>
        <dbReference type="Rhea" id="RHEA:43892"/>
        <dbReference type="Rhea" id="RHEA-COMP:14737"/>
        <dbReference type="Rhea" id="RHEA-COMP:14739"/>
        <dbReference type="ChEBI" id="CHEBI:29917"/>
        <dbReference type="ChEBI" id="CHEBI:35235"/>
        <dbReference type="ChEBI" id="CHEBI:57972"/>
        <dbReference type="ChEBI" id="CHEBI:64428"/>
        <dbReference type="EC" id="2.8.1.7"/>
    </reaction>
</comment>
<dbReference type="Pfam" id="PF00266">
    <property type="entry name" value="Aminotran_5"/>
    <property type="match status" value="1"/>
</dbReference>
<dbReference type="PANTHER" id="PTHR43586:SF8">
    <property type="entry name" value="CYSTEINE DESULFURASE 1, CHLOROPLASTIC"/>
    <property type="match status" value="1"/>
</dbReference>
<evidence type="ECO:0000259" key="6">
    <source>
        <dbReference type="Pfam" id="PF00266"/>
    </source>
</evidence>
<comment type="similarity">
    <text evidence="2">Belongs to the class-V pyridoxal-phosphate-dependent aminotransferase family. Csd subfamily.</text>
</comment>
<organism evidence="7 8">
    <name type="scientific">Campylobacter blaseri</name>
    <dbReference type="NCBI Taxonomy" id="2042961"/>
    <lineage>
        <taxon>Bacteria</taxon>
        <taxon>Pseudomonadati</taxon>
        <taxon>Campylobacterota</taxon>
        <taxon>Epsilonproteobacteria</taxon>
        <taxon>Campylobacterales</taxon>
        <taxon>Campylobacteraceae</taxon>
        <taxon>Campylobacter</taxon>
    </lineage>
</organism>
<sequence length="433" mass="48904">MENVRKDIILKDETYYFDYTATGLACKSIENEIQSILETYSNIHSESSELARITNEYYENSRRGLKGLLALDDSFYLIPCGNGATAAIKRFQEIMGIYIPPATRDFLGLNIKNMDNLPLVLVSPYEHHSNEISYRQGVCETIRVSLDKNGEINFDELKEILEKNRGRKIIAAFSVASNVTGVLTDYKKLYLTIKAYGGTVLLDASSYIAYDNVDCNFYDAMVFSSHKLLGGVAGCGVLVIKKNLCKCKEPTFAAGGTVQYVNRKHEVFALDKEQLEQPGTPGIIALIRAFLAFKLRNSIGLENIRKKEKELGEYFLSKITKINDVTLYAKNVKDRLAVFSFNVKGYNPYDFASILSQNYYVETRAGCACAGPYGHDLLELDDMDFLDYDKPGWVRISIHYTHTKEDIDYLISAIKAVIKKRGKIKFSQGRYLC</sequence>